<proteinExistence type="predicted"/>
<evidence type="ECO:0000313" key="2">
    <source>
        <dbReference type="EMBL" id="AFL79621.1"/>
    </source>
</evidence>
<accession>I3YRK3</accession>
<keyword evidence="1" id="KW-0732">Signal</keyword>
<evidence type="ECO:0000313" key="3">
    <source>
        <dbReference type="Proteomes" id="UP000006049"/>
    </source>
</evidence>
<dbReference type="Proteomes" id="UP000006049">
    <property type="component" value="Chromosome"/>
</dbReference>
<dbReference type="RefSeq" id="WP_014780879.1">
    <property type="nucleotide sequence ID" value="NC_018013.1"/>
</dbReference>
<dbReference type="AlphaFoldDB" id="I3YRK3"/>
<dbReference type="STRING" id="746697.Aeqsu_0091"/>
<organism evidence="2 3">
    <name type="scientific">Aequorivita sublithincola (strain DSM 14238 / LMG 21431 / ACAM 643 / 9-3)</name>
    <dbReference type="NCBI Taxonomy" id="746697"/>
    <lineage>
        <taxon>Bacteria</taxon>
        <taxon>Pseudomonadati</taxon>
        <taxon>Bacteroidota</taxon>
        <taxon>Flavobacteriia</taxon>
        <taxon>Flavobacteriales</taxon>
        <taxon>Flavobacteriaceae</taxon>
        <taxon>Aequorivita</taxon>
    </lineage>
</organism>
<dbReference type="KEGG" id="asl:Aeqsu_0091"/>
<reference evidence="2 3" key="1">
    <citation type="submission" date="2012-06" db="EMBL/GenBank/DDBJ databases">
        <title>The complete genome of Aequorivita sublithincola DSM 14238.</title>
        <authorList>
            <consortium name="US DOE Joint Genome Institute (JGI-PGF)"/>
            <person name="Lucas S."/>
            <person name="Copeland A."/>
            <person name="Lapidus A."/>
            <person name="Goodwin L."/>
            <person name="Pitluck S."/>
            <person name="Peters L."/>
            <person name="Munk A.C.C."/>
            <person name="Kyrpides N."/>
            <person name="Mavromatis K."/>
            <person name="Pagani I."/>
            <person name="Ivanova N."/>
            <person name="Ovchinnikova G."/>
            <person name="Zeytun A."/>
            <person name="Detter J.C."/>
            <person name="Han C."/>
            <person name="Land M."/>
            <person name="Hauser L."/>
            <person name="Markowitz V."/>
            <person name="Cheng J.-F."/>
            <person name="Hugenholtz P."/>
            <person name="Woyke T."/>
            <person name="Wu D."/>
            <person name="Tindall B."/>
            <person name="Faehnrich R."/>
            <person name="Brambilla E."/>
            <person name="Klenk H.-P."/>
            <person name="Eisen J.A."/>
        </authorList>
    </citation>
    <scope>NUCLEOTIDE SEQUENCE [LARGE SCALE GENOMIC DNA]</scope>
    <source>
        <strain evidence="3">DSM 14238 / LMG 21431 / ACAM 643 / 9-3</strain>
    </source>
</reference>
<gene>
    <name evidence="2" type="ordered locus">Aeqsu_0091</name>
</gene>
<keyword evidence="3" id="KW-1185">Reference proteome</keyword>
<name>I3YRK3_AEQSU</name>
<dbReference type="InterPro" id="IPR018673">
    <property type="entry name" value="DUF2141"/>
</dbReference>
<dbReference type="eggNOG" id="COG4704">
    <property type="taxonomic scope" value="Bacteria"/>
</dbReference>
<dbReference type="EMBL" id="CP003280">
    <property type="protein sequence ID" value="AFL79621.1"/>
    <property type="molecule type" value="Genomic_DNA"/>
</dbReference>
<dbReference type="HOGENOM" id="CLU_125018_2_2_10"/>
<protein>
    <recommendedName>
        <fullName evidence="4">DUF2141 domain-containing protein</fullName>
    </recommendedName>
</protein>
<evidence type="ECO:0008006" key="4">
    <source>
        <dbReference type="Google" id="ProtNLM"/>
    </source>
</evidence>
<feature type="signal peptide" evidence="1">
    <location>
        <begin position="1"/>
        <end position="19"/>
    </location>
</feature>
<evidence type="ECO:0000256" key="1">
    <source>
        <dbReference type="SAM" id="SignalP"/>
    </source>
</evidence>
<dbReference type="Pfam" id="PF09912">
    <property type="entry name" value="DUF2141"/>
    <property type="match status" value="1"/>
</dbReference>
<sequence>MKYLLLLFPLLFVNAQSQTHTLTVTIHNIENVKGTLEIGLFNSNERFLEEGQAYKSKTVKVKNTSETFVIKDIPPGTYAISMFQDLNDDKICNQNLFGIPKEPYAFSNNFKPKFSAPSFEDCQFNLTSDKSLRIELMKF</sequence>
<dbReference type="PATRIC" id="fig|746697.3.peg.99"/>
<feature type="chain" id="PRO_5003683767" description="DUF2141 domain-containing protein" evidence="1">
    <location>
        <begin position="20"/>
        <end position="139"/>
    </location>
</feature>
<dbReference type="OrthoDB" id="9788332at2"/>